<dbReference type="EMBL" id="SZZH01000001">
    <property type="protein sequence ID" value="TKV61456.1"/>
    <property type="molecule type" value="Genomic_DNA"/>
</dbReference>
<feature type="domain" description="VOC" evidence="1">
    <location>
        <begin position="3"/>
        <end position="122"/>
    </location>
</feature>
<reference evidence="2 3" key="1">
    <citation type="submission" date="2019-05" db="EMBL/GenBank/DDBJ databases">
        <title>Nakamurella sp. N5BH11, whole genome shotgun sequence.</title>
        <authorList>
            <person name="Tuo L."/>
        </authorList>
    </citation>
    <scope>NUCLEOTIDE SEQUENCE [LARGE SCALE GENOMIC DNA]</scope>
    <source>
        <strain evidence="2 3">N5BH11</strain>
    </source>
</reference>
<dbReference type="OrthoDB" id="284897at2"/>
<evidence type="ECO:0000313" key="3">
    <source>
        <dbReference type="Proteomes" id="UP000306985"/>
    </source>
</evidence>
<proteinExistence type="predicted"/>
<dbReference type="AlphaFoldDB" id="A0A4U6QN02"/>
<sequence>MPSSLRIEIFVQDVNASVRFYVDTLGFRIAVDQRAEAQPYLELVRDAVRIGVVARPGEGLPQFRRPPTGVEIVLEVDFLHAERDRLRLAGWVIDEDIQRRPWGLQDFRVFDPDGYYLRFTHRRR</sequence>
<name>A0A4U6QN02_9ACTN</name>
<accession>A0A4U6QN02</accession>
<gene>
    <name evidence="2" type="ORF">FDO65_07730</name>
</gene>
<keyword evidence="3" id="KW-1185">Reference proteome</keyword>
<organism evidence="2 3">
    <name type="scientific">Nakamurella flava</name>
    <dbReference type="NCBI Taxonomy" id="2576308"/>
    <lineage>
        <taxon>Bacteria</taxon>
        <taxon>Bacillati</taxon>
        <taxon>Actinomycetota</taxon>
        <taxon>Actinomycetes</taxon>
        <taxon>Nakamurellales</taxon>
        <taxon>Nakamurellaceae</taxon>
        <taxon>Nakamurella</taxon>
    </lineage>
</organism>
<dbReference type="Pfam" id="PF00903">
    <property type="entry name" value="Glyoxalase"/>
    <property type="match status" value="1"/>
</dbReference>
<dbReference type="InterPro" id="IPR037523">
    <property type="entry name" value="VOC_core"/>
</dbReference>
<dbReference type="PROSITE" id="PS51819">
    <property type="entry name" value="VOC"/>
    <property type="match status" value="1"/>
</dbReference>
<dbReference type="SUPFAM" id="SSF54593">
    <property type="entry name" value="Glyoxalase/Bleomycin resistance protein/Dihydroxybiphenyl dioxygenase"/>
    <property type="match status" value="1"/>
</dbReference>
<dbReference type="Gene3D" id="3.10.180.10">
    <property type="entry name" value="2,3-Dihydroxybiphenyl 1,2-Dioxygenase, domain 1"/>
    <property type="match status" value="1"/>
</dbReference>
<evidence type="ECO:0000313" key="2">
    <source>
        <dbReference type="EMBL" id="TKV61456.1"/>
    </source>
</evidence>
<dbReference type="RefSeq" id="WP_137448760.1">
    <property type="nucleotide sequence ID" value="NZ_SZZH01000001.1"/>
</dbReference>
<comment type="caution">
    <text evidence="2">The sequence shown here is derived from an EMBL/GenBank/DDBJ whole genome shotgun (WGS) entry which is preliminary data.</text>
</comment>
<dbReference type="InterPro" id="IPR029068">
    <property type="entry name" value="Glyas_Bleomycin-R_OHBP_Dase"/>
</dbReference>
<evidence type="ECO:0000259" key="1">
    <source>
        <dbReference type="PROSITE" id="PS51819"/>
    </source>
</evidence>
<dbReference type="Proteomes" id="UP000306985">
    <property type="component" value="Unassembled WGS sequence"/>
</dbReference>
<dbReference type="InterPro" id="IPR004360">
    <property type="entry name" value="Glyas_Fos-R_dOase_dom"/>
</dbReference>
<protein>
    <submittedName>
        <fullName evidence="2">VOC family protein</fullName>
    </submittedName>
</protein>